<accession>A0A8T1VZ32</accession>
<evidence type="ECO:0000313" key="4">
    <source>
        <dbReference type="Proteomes" id="UP000694044"/>
    </source>
</evidence>
<feature type="domain" description="Tim10-like" evidence="2">
    <location>
        <begin position="64"/>
        <end position="126"/>
    </location>
</feature>
<dbReference type="OrthoDB" id="344165at2759"/>
<name>A0A8T1VZ32_9STRA</name>
<reference evidence="3" key="1">
    <citation type="submission" date="2021-02" db="EMBL/GenBank/DDBJ databases">
        <authorList>
            <person name="Palmer J.M."/>
        </authorList>
    </citation>
    <scope>NUCLEOTIDE SEQUENCE</scope>
    <source>
        <strain evidence="3">SCRP734</strain>
    </source>
</reference>
<keyword evidence="4" id="KW-1185">Reference proteome</keyword>
<evidence type="ECO:0000313" key="3">
    <source>
        <dbReference type="EMBL" id="KAG7386431.1"/>
    </source>
</evidence>
<proteinExistence type="predicted"/>
<feature type="compositionally biased region" description="Low complexity" evidence="1">
    <location>
        <begin position="32"/>
        <end position="50"/>
    </location>
</feature>
<dbReference type="Pfam" id="PF02953">
    <property type="entry name" value="zf-Tim10_DDP"/>
    <property type="match status" value="1"/>
</dbReference>
<dbReference type="AlphaFoldDB" id="A0A8T1VZ32"/>
<comment type="caution">
    <text evidence="3">The sequence shown here is derived from an EMBL/GenBank/DDBJ whole genome shotgun (WGS) entry which is preliminary data.</text>
</comment>
<dbReference type="Proteomes" id="UP000694044">
    <property type="component" value="Unassembled WGS sequence"/>
</dbReference>
<feature type="region of interest" description="Disordered" evidence="1">
    <location>
        <begin position="1"/>
        <end position="64"/>
    </location>
</feature>
<dbReference type="InterPro" id="IPR004217">
    <property type="entry name" value="Tim10-like"/>
</dbReference>
<dbReference type="EMBL" id="JAGDFM010000100">
    <property type="protein sequence ID" value="KAG7386431.1"/>
    <property type="molecule type" value="Genomic_DNA"/>
</dbReference>
<organism evidence="3 4">
    <name type="scientific">Phytophthora pseudosyringae</name>
    <dbReference type="NCBI Taxonomy" id="221518"/>
    <lineage>
        <taxon>Eukaryota</taxon>
        <taxon>Sar</taxon>
        <taxon>Stramenopiles</taxon>
        <taxon>Oomycota</taxon>
        <taxon>Peronosporomycetes</taxon>
        <taxon>Peronosporales</taxon>
        <taxon>Peronosporaceae</taxon>
        <taxon>Phytophthora</taxon>
    </lineage>
</organism>
<evidence type="ECO:0000259" key="2">
    <source>
        <dbReference type="Pfam" id="PF02953"/>
    </source>
</evidence>
<gene>
    <name evidence="3" type="ORF">PHYPSEUDO_000260</name>
</gene>
<evidence type="ECO:0000256" key="1">
    <source>
        <dbReference type="SAM" id="MobiDB-lite"/>
    </source>
</evidence>
<protein>
    <recommendedName>
        <fullName evidence="2">Tim10-like domain-containing protein</fullName>
    </recommendedName>
</protein>
<sequence>MSFFGFGKSKGPEPAGSSSQSHTYEEPTYDYSAPAMSSSFDSPSSAPSSSLGGGASTGAAEMQQLIMEEQQRALIQQAVSKITALAWDKCSASKPDSELSSKEKDCVKNVTLAYLDTSMFVVHRINKSSSA</sequence>